<keyword evidence="2" id="KW-0732">Signal</keyword>
<organism evidence="3 4">
    <name type="scientific">Pararge aegeria aegeria</name>
    <dbReference type="NCBI Taxonomy" id="348720"/>
    <lineage>
        <taxon>Eukaryota</taxon>
        <taxon>Metazoa</taxon>
        <taxon>Ecdysozoa</taxon>
        <taxon>Arthropoda</taxon>
        <taxon>Hexapoda</taxon>
        <taxon>Insecta</taxon>
        <taxon>Pterygota</taxon>
        <taxon>Neoptera</taxon>
        <taxon>Endopterygota</taxon>
        <taxon>Lepidoptera</taxon>
        <taxon>Glossata</taxon>
        <taxon>Ditrysia</taxon>
        <taxon>Papilionoidea</taxon>
        <taxon>Nymphalidae</taxon>
        <taxon>Satyrinae</taxon>
        <taxon>Satyrini</taxon>
        <taxon>Parargina</taxon>
        <taxon>Pararge</taxon>
    </lineage>
</organism>
<keyword evidence="4" id="KW-1185">Reference proteome</keyword>
<protein>
    <submittedName>
        <fullName evidence="3">Jg17319 protein</fullName>
    </submittedName>
</protein>
<proteinExistence type="predicted"/>
<evidence type="ECO:0000313" key="4">
    <source>
        <dbReference type="Proteomes" id="UP000838756"/>
    </source>
</evidence>
<evidence type="ECO:0000256" key="1">
    <source>
        <dbReference type="SAM" id="MobiDB-lite"/>
    </source>
</evidence>
<dbReference type="AlphaFoldDB" id="A0A8S4SP72"/>
<feature type="region of interest" description="Disordered" evidence="1">
    <location>
        <begin position="136"/>
        <end position="167"/>
    </location>
</feature>
<name>A0A8S4SP72_9NEOP</name>
<feature type="signal peptide" evidence="2">
    <location>
        <begin position="1"/>
        <end position="29"/>
    </location>
</feature>
<accession>A0A8S4SP72</accession>
<dbReference type="Proteomes" id="UP000838756">
    <property type="component" value="Unassembled WGS sequence"/>
</dbReference>
<comment type="caution">
    <text evidence="3">The sequence shown here is derived from an EMBL/GenBank/DDBJ whole genome shotgun (WGS) entry which is preliminary data.</text>
</comment>
<sequence length="317" mass="37156">MSQRRSGPTKWVWCVLVLSSGPVWRPVSSISARTPDKIPSTIETQAKFFQDFFSVQLSPYKIEFGHVCEDPNTWEQRYEKKDFKNHRDMGKVRWGDKKGGYGEHYWDLNHAGHTGNQENDDDYDDGSYNEEIQDYPETAEQSEKYEAEEYNPDASDYEKSARPKRENSNFEIQTLKGERKYKEERRPVKKRSNVDETKFKRHITESQNDYNRDLVKINPKTKSLKQLHEQYLEDIHYTNEKNHLVLVPDQNLKESYEDKASKRFIPYEVGAGRKHSQQIASAPVLRLILESSTGRVIDRATGQAYVLEPVNLNYNYS</sequence>
<evidence type="ECO:0000313" key="3">
    <source>
        <dbReference type="EMBL" id="CAH2269101.1"/>
    </source>
</evidence>
<gene>
    <name evidence="3" type="primary">jg17319</name>
    <name evidence="3" type="ORF">PAEG_LOCUS27390</name>
</gene>
<evidence type="ECO:0000256" key="2">
    <source>
        <dbReference type="SAM" id="SignalP"/>
    </source>
</evidence>
<feature type="chain" id="PRO_5035890293" evidence="2">
    <location>
        <begin position="30"/>
        <end position="317"/>
    </location>
</feature>
<dbReference type="EMBL" id="CAKXAJ010026495">
    <property type="protein sequence ID" value="CAH2269101.1"/>
    <property type="molecule type" value="Genomic_DNA"/>
</dbReference>
<feature type="compositionally biased region" description="Basic and acidic residues" evidence="1">
    <location>
        <begin position="156"/>
        <end position="167"/>
    </location>
</feature>
<reference evidence="3" key="1">
    <citation type="submission" date="2022-03" db="EMBL/GenBank/DDBJ databases">
        <authorList>
            <person name="Lindestad O."/>
        </authorList>
    </citation>
    <scope>NUCLEOTIDE SEQUENCE</scope>
</reference>
<dbReference type="OrthoDB" id="8180894at2759"/>